<organism evidence="1">
    <name type="scientific">Siphoviridae sp. ctkcl3</name>
    <dbReference type="NCBI Taxonomy" id="2826445"/>
    <lineage>
        <taxon>Viruses</taxon>
        <taxon>Duplodnaviria</taxon>
        <taxon>Heunggongvirae</taxon>
        <taxon>Uroviricota</taxon>
        <taxon>Caudoviricetes</taxon>
    </lineage>
</organism>
<evidence type="ECO:0000313" key="1">
    <source>
        <dbReference type="EMBL" id="DAD75137.1"/>
    </source>
</evidence>
<dbReference type="InterPro" id="IPR043502">
    <property type="entry name" value="DNA/RNA_pol_sf"/>
</dbReference>
<accession>A0A8S5LYL4</accession>
<dbReference type="EMBL" id="BK014775">
    <property type="protein sequence ID" value="DAD75137.1"/>
    <property type="molecule type" value="Genomic_DNA"/>
</dbReference>
<reference evidence="1" key="1">
    <citation type="journal article" date="2021" name="Proc. Natl. Acad. Sci. U.S.A.">
        <title>A Catalog of Tens of Thousands of Viruses from Human Metagenomes Reveals Hidden Associations with Chronic Diseases.</title>
        <authorList>
            <person name="Tisza M.J."/>
            <person name="Buck C.B."/>
        </authorList>
    </citation>
    <scope>NUCLEOTIDE SEQUENCE</scope>
    <source>
        <strain evidence="1">Ctkcl3</strain>
    </source>
</reference>
<dbReference type="PANTHER" id="PTHR34047">
    <property type="entry name" value="NUCLEAR INTRON MATURASE 1, MITOCHONDRIAL-RELATED"/>
    <property type="match status" value="1"/>
</dbReference>
<sequence>MNSVRRNPLNGRITMVASHSNEDANTQEVSASWYWSSTENSRNNSWYVNFSSGNTSNNNKYNGNRARAVAAYGTDFKCFLDTVIDAYKDCLRGKMSSCQAVEYMQIAEEDIVCLAVEMWTGTYKPSTSTCFLVRYPKLREVFAANFRDRIVHHWICLRLEPLFEERFESQGNVSHNCRKGYGTRTAVLSAVQGMEAVSCGYRRPAWVFKGDLVSFFMSIDRVLQLGMLLRFTKRKYHGGYKEILLRVIRAVVLHSPEKDCVFNGDTTLWRQLPENKSLLRNGEGKGGPIGNLTTQLFANFLMSFFDSYVIWKTRRLNSHYVRFVDDFLLVCDDLKALQGVIPELEAFLGGKLLLKLHKDKRYLQPVSHGVLFVGVYIKPGRCYLSNRTLARFKERATGFNRMIETTELTANDCARIESVLNSYLGFCKGLKTYRHRKWVLSLFGSRFYKYFYISGHFEKVCIRKRYRKMYKELNYVLPN</sequence>
<protein>
    <recommendedName>
        <fullName evidence="2">Reverse transcriptase domain-containing protein</fullName>
    </recommendedName>
</protein>
<proteinExistence type="predicted"/>
<dbReference type="SUPFAM" id="SSF56672">
    <property type="entry name" value="DNA/RNA polymerases"/>
    <property type="match status" value="1"/>
</dbReference>
<dbReference type="PANTHER" id="PTHR34047:SF8">
    <property type="entry name" value="PROTEIN YKFC"/>
    <property type="match status" value="1"/>
</dbReference>
<name>A0A8S5LYL4_9CAUD</name>
<dbReference type="CDD" id="cd01646">
    <property type="entry name" value="RT_Bac_retron_I"/>
    <property type="match status" value="1"/>
</dbReference>
<dbReference type="InterPro" id="IPR051083">
    <property type="entry name" value="GrpII_Intron_Splice-Mob/Def"/>
</dbReference>
<evidence type="ECO:0008006" key="2">
    <source>
        <dbReference type="Google" id="ProtNLM"/>
    </source>
</evidence>